<keyword evidence="2" id="KW-1185">Reference proteome</keyword>
<name>A0A3E0H395_9GAMM</name>
<dbReference type="RefSeq" id="WP_181899021.1">
    <property type="nucleotide sequence ID" value="NZ_QUNR01000003.1"/>
</dbReference>
<proteinExistence type="predicted"/>
<sequence>MPRYSLLFALAFTANAHAIDADPNDRAAGYKIGELRGALTLRQRIGLT</sequence>
<accession>A0A3E0H395</accession>
<reference evidence="1 2" key="1">
    <citation type="submission" date="2018-08" db="EMBL/GenBank/DDBJ databases">
        <title>Genomic Encyclopedia of Type Strains, Phase IV (KMG-IV): sequencing the most valuable type-strain genomes for metagenomic binning, comparative biology and taxonomic classification.</title>
        <authorList>
            <person name="Goeker M."/>
        </authorList>
    </citation>
    <scope>NUCLEOTIDE SEQUENCE [LARGE SCALE GENOMIC DNA]</scope>
    <source>
        <strain evidence="1 2">DSM 26022</strain>
    </source>
</reference>
<organism evidence="1 2">
    <name type="scientific">Paraperlucidibaca baekdonensis</name>
    <dbReference type="NCBI Taxonomy" id="748120"/>
    <lineage>
        <taxon>Bacteria</taxon>
        <taxon>Pseudomonadati</taxon>
        <taxon>Pseudomonadota</taxon>
        <taxon>Gammaproteobacteria</taxon>
        <taxon>Moraxellales</taxon>
        <taxon>Moraxellaceae</taxon>
        <taxon>Paraperlucidibaca</taxon>
    </lineage>
</organism>
<dbReference type="AlphaFoldDB" id="A0A3E0H395"/>
<dbReference type="EMBL" id="QUNR01000003">
    <property type="protein sequence ID" value="REH37779.1"/>
    <property type="molecule type" value="Genomic_DNA"/>
</dbReference>
<comment type="caution">
    <text evidence="1">The sequence shown here is derived from an EMBL/GenBank/DDBJ whole genome shotgun (WGS) entry which is preliminary data.</text>
</comment>
<dbReference type="Proteomes" id="UP000256774">
    <property type="component" value="Unassembled WGS sequence"/>
</dbReference>
<gene>
    <name evidence="1" type="ORF">DFR26_1562</name>
</gene>
<evidence type="ECO:0000313" key="1">
    <source>
        <dbReference type="EMBL" id="REH37779.1"/>
    </source>
</evidence>
<protein>
    <submittedName>
        <fullName evidence="1">Uncharacterized protein</fullName>
    </submittedName>
</protein>
<evidence type="ECO:0000313" key="2">
    <source>
        <dbReference type="Proteomes" id="UP000256774"/>
    </source>
</evidence>